<protein>
    <submittedName>
        <fullName evidence="1">Uncharacterized protein</fullName>
    </submittedName>
</protein>
<sequence>MILPSLLSILRRCSSRIMRYPGVITASSRHVDGDWKRSASFLYCCHLSTDYCYPCSDFLHLLHEFPSMSHRLVNRYLSQNHTR</sequence>
<dbReference type="Proteomes" id="UP000719766">
    <property type="component" value="Unassembled WGS sequence"/>
</dbReference>
<dbReference type="EMBL" id="JABBWE010000014">
    <property type="protein sequence ID" value="KAG1798149.1"/>
    <property type="molecule type" value="Genomic_DNA"/>
</dbReference>
<dbReference type="AlphaFoldDB" id="A0A9P7J015"/>
<comment type="caution">
    <text evidence="1">The sequence shown here is derived from an EMBL/GenBank/DDBJ whole genome shotgun (WGS) entry which is preliminary data.</text>
</comment>
<proteinExistence type="predicted"/>
<name>A0A9P7J015_9AGAM</name>
<keyword evidence="2" id="KW-1185">Reference proteome</keyword>
<gene>
    <name evidence="1" type="ORF">HD556DRAFT_1353390</name>
</gene>
<dbReference type="RefSeq" id="XP_041162960.1">
    <property type="nucleotide sequence ID" value="XM_041302411.1"/>
</dbReference>
<organism evidence="1 2">
    <name type="scientific">Suillus plorans</name>
    <dbReference type="NCBI Taxonomy" id="116603"/>
    <lineage>
        <taxon>Eukaryota</taxon>
        <taxon>Fungi</taxon>
        <taxon>Dikarya</taxon>
        <taxon>Basidiomycota</taxon>
        <taxon>Agaricomycotina</taxon>
        <taxon>Agaricomycetes</taxon>
        <taxon>Agaricomycetidae</taxon>
        <taxon>Boletales</taxon>
        <taxon>Suillineae</taxon>
        <taxon>Suillaceae</taxon>
        <taxon>Suillus</taxon>
    </lineage>
</organism>
<evidence type="ECO:0000313" key="2">
    <source>
        <dbReference type="Proteomes" id="UP000719766"/>
    </source>
</evidence>
<accession>A0A9P7J015</accession>
<reference evidence="1" key="1">
    <citation type="journal article" date="2020" name="New Phytol.">
        <title>Comparative genomics reveals dynamic genome evolution in host specialist ectomycorrhizal fungi.</title>
        <authorList>
            <person name="Lofgren L.A."/>
            <person name="Nguyen N.H."/>
            <person name="Vilgalys R."/>
            <person name="Ruytinx J."/>
            <person name="Liao H.L."/>
            <person name="Branco S."/>
            <person name="Kuo A."/>
            <person name="LaButti K."/>
            <person name="Lipzen A."/>
            <person name="Andreopoulos W."/>
            <person name="Pangilinan J."/>
            <person name="Riley R."/>
            <person name="Hundley H."/>
            <person name="Na H."/>
            <person name="Barry K."/>
            <person name="Grigoriev I.V."/>
            <person name="Stajich J.E."/>
            <person name="Kennedy P.G."/>
        </authorList>
    </citation>
    <scope>NUCLEOTIDE SEQUENCE</scope>
    <source>
        <strain evidence="1">S12</strain>
    </source>
</reference>
<evidence type="ECO:0000313" key="1">
    <source>
        <dbReference type="EMBL" id="KAG1798149.1"/>
    </source>
</evidence>
<dbReference type="GeneID" id="64596175"/>